<dbReference type="PANTHER" id="PTHR12734:SF0">
    <property type="entry name" value="18S RRNA (GUANINE-N(7))-METHYLTRANSFERASE-RELATED"/>
    <property type="match status" value="1"/>
</dbReference>
<dbReference type="GO" id="GO:0005730">
    <property type="term" value="C:nucleolus"/>
    <property type="evidence" value="ECO:0007669"/>
    <property type="project" value="TreeGrafter"/>
</dbReference>
<dbReference type="CDD" id="cd02440">
    <property type="entry name" value="AdoMet_MTases"/>
    <property type="match status" value="1"/>
</dbReference>
<feature type="compositionally biased region" description="Low complexity" evidence="1">
    <location>
        <begin position="238"/>
        <end position="247"/>
    </location>
</feature>
<feature type="region of interest" description="Disordered" evidence="1">
    <location>
        <begin position="238"/>
        <end position="257"/>
    </location>
</feature>
<proteinExistence type="predicted"/>
<protein>
    <recommendedName>
        <fullName evidence="2">Methyltransferase type 11 domain-containing protein</fullName>
    </recommendedName>
</protein>
<gene>
    <name evidence="3" type="ORF">COHA_010340</name>
</gene>
<evidence type="ECO:0000259" key="2">
    <source>
        <dbReference type="Pfam" id="PF08241"/>
    </source>
</evidence>
<dbReference type="EMBL" id="JADXDR010000229">
    <property type="protein sequence ID" value="KAI7835762.1"/>
    <property type="molecule type" value="Genomic_DNA"/>
</dbReference>
<dbReference type="PANTHER" id="PTHR12734">
    <property type="entry name" value="METHYLTRANSFERASE-RELATED"/>
    <property type="match status" value="1"/>
</dbReference>
<accession>A0AAD5H1D3</accession>
<dbReference type="Proteomes" id="UP001205105">
    <property type="component" value="Unassembled WGS sequence"/>
</dbReference>
<reference evidence="3" key="1">
    <citation type="submission" date="2020-11" db="EMBL/GenBank/DDBJ databases">
        <title>Chlorella ohadii genome sequencing and assembly.</title>
        <authorList>
            <person name="Murik O."/>
            <person name="Treves H."/>
            <person name="Kedem I."/>
            <person name="Shotland Y."/>
            <person name="Kaplan A."/>
        </authorList>
    </citation>
    <scope>NUCLEOTIDE SEQUENCE</scope>
    <source>
        <strain evidence="3">1</strain>
    </source>
</reference>
<dbReference type="GO" id="GO:0016435">
    <property type="term" value="F:rRNA (guanine) methyltransferase activity"/>
    <property type="evidence" value="ECO:0007669"/>
    <property type="project" value="InterPro"/>
</dbReference>
<dbReference type="Pfam" id="PF08241">
    <property type="entry name" value="Methyltransf_11"/>
    <property type="match status" value="1"/>
</dbReference>
<comment type="caution">
    <text evidence="3">The sequence shown here is derived from an EMBL/GenBank/DDBJ whole genome shotgun (WGS) entry which is preliminary data.</text>
</comment>
<dbReference type="SUPFAM" id="SSF53335">
    <property type="entry name" value="S-adenosyl-L-methionine-dependent methyltransferases"/>
    <property type="match status" value="1"/>
</dbReference>
<dbReference type="InterPro" id="IPR013216">
    <property type="entry name" value="Methyltransf_11"/>
</dbReference>
<dbReference type="InterPro" id="IPR039769">
    <property type="entry name" value="Bud23-like"/>
</dbReference>
<dbReference type="AlphaFoldDB" id="A0AAD5H1D3"/>
<feature type="domain" description="Methyltransferase type 11" evidence="2">
    <location>
        <begin position="11"/>
        <end position="81"/>
    </location>
</feature>
<evidence type="ECO:0000313" key="3">
    <source>
        <dbReference type="EMBL" id="KAI7835762.1"/>
    </source>
</evidence>
<dbReference type="GO" id="GO:0070476">
    <property type="term" value="P:rRNA (guanine-N7)-methylation"/>
    <property type="evidence" value="ECO:0007669"/>
    <property type="project" value="InterPro"/>
</dbReference>
<evidence type="ECO:0000313" key="4">
    <source>
        <dbReference type="Proteomes" id="UP001205105"/>
    </source>
</evidence>
<dbReference type="Gene3D" id="3.40.50.150">
    <property type="entry name" value="Vaccinia Virus protein VP39"/>
    <property type="match status" value="1"/>
</dbReference>
<keyword evidence="4" id="KW-1185">Reference proteome</keyword>
<name>A0AAD5H1D3_9CHLO</name>
<organism evidence="3 4">
    <name type="scientific">Chlorella ohadii</name>
    <dbReference type="NCBI Taxonomy" id="2649997"/>
    <lineage>
        <taxon>Eukaryota</taxon>
        <taxon>Viridiplantae</taxon>
        <taxon>Chlorophyta</taxon>
        <taxon>core chlorophytes</taxon>
        <taxon>Trebouxiophyceae</taxon>
        <taxon>Chlorellales</taxon>
        <taxon>Chlorellaceae</taxon>
        <taxon>Chlorella clade</taxon>
        <taxon>Chlorella</taxon>
    </lineage>
</organism>
<sequence>MQKGGAPLLADIGCGSGLSSRALEAGGAAWVGTDITREMLQLAAAEGGCAGRLALSDFGQGLPLRPGCLDGAISISAVQWLCSSINEQACLPPAMLCFFAALHSCLAPGAAAALQVYPQDDAQAQQLVAGALQSGLNAGLHVSFPHATAAKKLYLLAQRLPGSNAPAQGAHLSQHCCSLAWPKSGSCLLSWSRYLQQQGRPLSPDLLAAIGRMQQEHAAAGKHMLRLLRRAEALSQPSAGSAAASSGGTCGSTNADSSSTDVVLQAEVQLVDHGLQPCGGPIHVQLTAALELLGSAGEPNGCTHAVERPQQVTPAAAERPQSGGSAASAAAAAIAGSGSPPSAATGPYSGCVPAAIAAAQSLLAGGTACSDGGSRSSRGEVLHAAVKAAEGAVQHAQHAPLQPFLAPPAGSSLKAHQFMRLDPLEPSSLQPGAAASLVQGRRQRPLAAVLHAHKAAQHLALRFSCEAAPCGKCSDSGSSSGSGGTCGSLSCCAHVASCMRDFCAGENASVVAVDALLHPGRHDSTWLLYVAGLQHRDRADLAAALDRHFA</sequence>
<dbReference type="InterPro" id="IPR029063">
    <property type="entry name" value="SAM-dependent_MTases_sf"/>
</dbReference>
<evidence type="ECO:0000256" key="1">
    <source>
        <dbReference type="SAM" id="MobiDB-lite"/>
    </source>
</evidence>